<accession>A0A8N4I7L8</accession>
<gene>
    <name evidence="9" type="primary">LOC105053414</name>
</gene>
<dbReference type="CDD" id="cd00298">
    <property type="entry name" value="ACD_sHsps_p23-like"/>
    <property type="match status" value="1"/>
</dbReference>
<evidence type="ECO:0000256" key="2">
    <source>
        <dbReference type="ARBA" id="ARBA00022475"/>
    </source>
</evidence>
<dbReference type="OrthoDB" id="1431247at2759"/>
<dbReference type="InterPro" id="IPR002068">
    <property type="entry name" value="A-crystallin/Hsp20_dom"/>
</dbReference>
<keyword evidence="8" id="KW-1185">Reference proteome</keyword>
<sequence>MQPACKPILPLFCSQHQMACTQGSTLFQPATQWTQDTNDHILRVCLPGFQKDEFKVQVDNCGKLTIRGKRPLGDGKYMRLEQVFDVPKDSHIDKIRGKFEDARLSLFMPKKVVTEKETQRAVSCDKNKKQETPPQKPNSGPVADDKLEEYKKKALAWKVKFEEQLEGWLDYGLIDGFLETISKNKKTIAVATAAFTAGFYISRKLRSS</sequence>
<dbReference type="RefSeq" id="XP_029118977.1">
    <property type="nucleotide sequence ID" value="XM_029263144.1"/>
</dbReference>
<keyword evidence="3" id="KW-0611">Plant defense</keyword>
<name>A0A8N4I7L8_ELAGV</name>
<evidence type="ECO:0000313" key="9">
    <source>
        <dbReference type="RefSeq" id="XP_029118977.1"/>
    </source>
</evidence>
<evidence type="ECO:0000256" key="6">
    <source>
        <dbReference type="SAM" id="MobiDB-lite"/>
    </source>
</evidence>
<evidence type="ECO:0000256" key="3">
    <source>
        <dbReference type="ARBA" id="ARBA00022821"/>
    </source>
</evidence>
<dbReference type="Proteomes" id="UP000504607">
    <property type="component" value="Chromosome 1"/>
</dbReference>
<evidence type="ECO:0000313" key="8">
    <source>
        <dbReference type="Proteomes" id="UP000504607"/>
    </source>
</evidence>
<proteinExistence type="inferred from homology"/>
<comment type="similarity">
    <text evidence="4 5">Belongs to the small heat shock protein (HSP20) family.</text>
</comment>
<dbReference type="AlphaFoldDB" id="A0A8N4I7L8"/>
<dbReference type="PROSITE" id="PS01031">
    <property type="entry name" value="SHSP"/>
    <property type="match status" value="1"/>
</dbReference>
<feature type="domain" description="SHSP" evidence="7">
    <location>
        <begin position="21"/>
        <end position="125"/>
    </location>
</feature>
<dbReference type="Gene3D" id="2.60.40.790">
    <property type="match status" value="1"/>
</dbReference>
<feature type="region of interest" description="Disordered" evidence="6">
    <location>
        <begin position="118"/>
        <end position="144"/>
    </location>
</feature>
<dbReference type="InterPro" id="IPR008978">
    <property type="entry name" value="HSP20-like_chaperone"/>
</dbReference>
<evidence type="ECO:0000256" key="5">
    <source>
        <dbReference type="RuleBase" id="RU003616"/>
    </source>
</evidence>
<reference evidence="9" key="1">
    <citation type="submission" date="2025-08" db="UniProtKB">
        <authorList>
            <consortium name="RefSeq"/>
        </authorList>
    </citation>
    <scope>IDENTIFICATION</scope>
</reference>
<evidence type="ECO:0000256" key="1">
    <source>
        <dbReference type="ARBA" id="ARBA00004162"/>
    </source>
</evidence>
<dbReference type="SUPFAM" id="SSF49764">
    <property type="entry name" value="HSP20-like chaperones"/>
    <property type="match status" value="1"/>
</dbReference>
<dbReference type="PANTHER" id="PTHR43670:SF114">
    <property type="entry name" value="OS05G0592000 PROTEIN"/>
    <property type="match status" value="1"/>
</dbReference>
<evidence type="ECO:0000259" key="7">
    <source>
        <dbReference type="PROSITE" id="PS01031"/>
    </source>
</evidence>
<dbReference type="KEGG" id="egu:105053414"/>
<organism evidence="8 9">
    <name type="scientific">Elaeis guineensis var. tenera</name>
    <name type="common">Oil palm</name>
    <dbReference type="NCBI Taxonomy" id="51953"/>
    <lineage>
        <taxon>Eukaryota</taxon>
        <taxon>Viridiplantae</taxon>
        <taxon>Streptophyta</taxon>
        <taxon>Embryophyta</taxon>
        <taxon>Tracheophyta</taxon>
        <taxon>Spermatophyta</taxon>
        <taxon>Magnoliopsida</taxon>
        <taxon>Liliopsida</taxon>
        <taxon>Arecaceae</taxon>
        <taxon>Arecoideae</taxon>
        <taxon>Cocoseae</taxon>
        <taxon>Elaeidinae</taxon>
        <taxon>Elaeis</taxon>
    </lineage>
</organism>
<keyword evidence="2" id="KW-1003">Cell membrane</keyword>
<dbReference type="GO" id="GO:0034605">
    <property type="term" value="P:cellular response to heat"/>
    <property type="evidence" value="ECO:0007669"/>
    <property type="project" value="TreeGrafter"/>
</dbReference>
<dbReference type="GO" id="GO:0005886">
    <property type="term" value="C:plasma membrane"/>
    <property type="evidence" value="ECO:0007669"/>
    <property type="project" value="UniProtKB-SubCell"/>
</dbReference>
<protein>
    <submittedName>
        <fullName evidence="9">LOW QUALITY PROTEIN: inactive protein RESTRICTED TEV MOVEMENT 2</fullName>
    </submittedName>
</protein>
<feature type="compositionally biased region" description="Basic and acidic residues" evidence="6">
    <location>
        <begin position="118"/>
        <end position="131"/>
    </location>
</feature>
<dbReference type="PANTHER" id="PTHR43670">
    <property type="entry name" value="HEAT SHOCK PROTEIN 26"/>
    <property type="match status" value="1"/>
</dbReference>
<dbReference type="GO" id="GO:0006952">
    <property type="term" value="P:defense response"/>
    <property type="evidence" value="ECO:0007669"/>
    <property type="project" value="UniProtKB-KW"/>
</dbReference>
<dbReference type="Pfam" id="PF00011">
    <property type="entry name" value="HSP20"/>
    <property type="match status" value="1"/>
</dbReference>
<evidence type="ECO:0000256" key="4">
    <source>
        <dbReference type="PROSITE-ProRule" id="PRU00285"/>
    </source>
</evidence>
<comment type="subcellular location">
    <subcellularLocation>
        <location evidence="1">Cell membrane</location>
        <topology evidence="1">Single-pass membrane protein</topology>
    </subcellularLocation>
</comment>
<keyword evidence="2" id="KW-0472">Membrane</keyword>